<protein>
    <submittedName>
        <fullName evidence="1">Uncharacterized protein</fullName>
    </submittedName>
</protein>
<dbReference type="InterPro" id="IPR036179">
    <property type="entry name" value="Ig-like_dom_sf"/>
</dbReference>
<evidence type="ECO:0000313" key="2">
    <source>
        <dbReference type="Proteomes" id="UP001488838"/>
    </source>
</evidence>
<dbReference type="Gene3D" id="2.60.40.10">
    <property type="entry name" value="Immunoglobulins"/>
    <property type="match status" value="1"/>
</dbReference>
<proteinExistence type="predicted"/>
<feature type="non-terminal residue" evidence="1">
    <location>
        <position position="209"/>
    </location>
</feature>
<keyword evidence="2" id="KW-1185">Reference proteome</keyword>
<dbReference type="SUPFAM" id="SSF48726">
    <property type="entry name" value="Immunoglobulin"/>
    <property type="match status" value="1"/>
</dbReference>
<dbReference type="PANTHER" id="PTHR23267">
    <property type="entry name" value="IMMUNOGLOBULIN LIGHT CHAIN"/>
    <property type="match status" value="1"/>
</dbReference>
<dbReference type="AlphaFoldDB" id="A0AAW0H4U8"/>
<name>A0AAW0H4U8_MYOGA</name>
<evidence type="ECO:0000313" key="1">
    <source>
        <dbReference type="EMBL" id="KAK7796446.1"/>
    </source>
</evidence>
<organism evidence="1 2">
    <name type="scientific">Myodes glareolus</name>
    <name type="common">Bank vole</name>
    <name type="synonym">Clethrionomys glareolus</name>
    <dbReference type="NCBI Taxonomy" id="447135"/>
    <lineage>
        <taxon>Eukaryota</taxon>
        <taxon>Metazoa</taxon>
        <taxon>Chordata</taxon>
        <taxon>Craniata</taxon>
        <taxon>Vertebrata</taxon>
        <taxon>Euteleostomi</taxon>
        <taxon>Mammalia</taxon>
        <taxon>Eutheria</taxon>
        <taxon>Euarchontoglires</taxon>
        <taxon>Glires</taxon>
        <taxon>Rodentia</taxon>
        <taxon>Myomorpha</taxon>
        <taxon>Muroidea</taxon>
        <taxon>Cricetidae</taxon>
        <taxon>Arvicolinae</taxon>
        <taxon>Myodes</taxon>
    </lineage>
</organism>
<dbReference type="EMBL" id="JBBHLL010001186">
    <property type="protein sequence ID" value="KAK7796446.1"/>
    <property type="molecule type" value="Genomic_DNA"/>
</dbReference>
<dbReference type="Proteomes" id="UP001488838">
    <property type="component" value="Unassembled WGS sequence"/>
</dbReference>
<comment type="caution">
    <text evidence="1">The sequence shown here is derived from an EMBL/GenBank/DDBJ whole genome shotgun (WGS) entry which is preliminary data.</text>
</comment>
<dbReference type="InterPro" id="IPR013783">
    <property type="entry name" value="Ig-like_fold"/>
</dbReference>
<sequence length="209" mass="22942">MTQSPSSIAVSLGEKVTIICKSSQSLFDSEYDRIVLYSANYEHSDGLFHEAITDVDTNKCDSRMFINLGSSGDIVLPNSPTSIPVSLKQRAIITCKLYALEPTEKPGQLPKFLISFASVLASVILDRFSDSGWETDITLPLHAVEGEVTANYFCQQRNELHPTAANPLTGILGVQLQKDFRQSSVQNGYAQKKLLQLHDPEASPESYGS</sequence>
<reference evidence="1 2" key="1">
    <citation type="journal article" date="2023" name="bioRxiv">
        <title>Conserved and derived expression patterns and positive selection on dental genes reveal complex evolutionary context of ever-growing rodent molars.</title>
        <authorList>
            <person name="Calamari Z.T."/>
            <person name="Song A."/>
            <person name="Cohen E."/>
            <person name="Akter M."/>
            <person name="Roy R.D."/>
            <person name="Hallikas O."/>
            <person name="Christensen M.M."/>
            <person name="Li P."/>
            <person name="Marangoni P."/>
            <person name="Jernvall J."/>
            <person name="Klein O.D."/>
        </authorList>
    </citation>
    <scope>NUCLEOTIDE SEQUENCE [LARGE SCALE GENOMIC DNA]</scope>
    <source>
        <strain evidence="1">V071</strain>
    </source>
</reference>
<gene>
    <name evidence="1" type="ORF">U0070_012308</name>
</gene>
<dbReference type="InterPro" id="IPR050150">
    <property type="entry name" value="IgV_Light_Chain"/>
</dbReference>
<accession>A0AAW0H4U8</accession>